<keyword evidence="3" id="KW-1185">Reference proteome</keyword>
<keyword evidence="1" id="KW-1133">Transmembrane helix</keyword>
<keyword evidence="1" id="KW-0472">Membrane</keyword>
<feature type="transmembrane region" description="Helical" evidence="1">
    <location>
        <begin position="33"/>
        <end position="57"/>
    </location>
</feature>
<dbReference type="EMBL" id="CP097505">
    <property type="protein sequence ID" value="URD91603.1"/>
    <property type="molecule type" value="Genomic_DNA"/>
</dbReference>
<proteinExistence type="predicted"/>
<dbReference type="AlphaFoldDB" id="A0A9E7JSB5"/>
<gene>
    <name evidence="2" type="ORF">MUK42_01166</name>
</gene>
<feature type="non-terminal residue" evidence="2">
    <location>
        <position position="1"/>
    </location>
</feature>
<evidence type="ECO:0000256" key="1">
    <source>
        <dbReference type="SAM" id="Phobius"/>
    </source>
</evidence>
<evidence type="ECO:0000313" key="2">
    <source>
        <dbReference type="EMBL" id="URD91603.1"/>
    </source>
</evidence>
<accession>A0A9E7JSB5</accession>
<evidence type="ECO:0000313" key="3">
    <source>
        <dbReference type="Proteomes" id="UP001055439"/>
    </source>
</evidence>
<sequence length="120" mass="13003">NTVGGGSLLRQAEHCRGRRDRGRCGWGGCDRWILAQVGLLLPLLTLAVILIFFLTIAEGDSDREREMSSPWVGSQPNPTYHGSITECLMGDEFELGTGATCRIVAHSAITPFPSLVMETG</sequence>
<dbReference type="Proteomes" id="UP001055439">
    <property type="component" value="Chromosome 3"/>
</dbReference>
<reference evidence="2" key="1">
    <citation type="submission" date="2022-05" db="EMBL/GenBank/DDBJ databases">
        <title>The Musa troglodytarum L. genome provides insights into the mechanism of non-climacteric behaviour and enrichment of carotenoids.</title>
        <authorList>
            <person name="Wang J."/>
        </authorList>
    </citation>
    <scope>NUCLEOTIDE SEQUENCE</scope>
    <source>
        <tissue evidence="2">Leaf</tissue>
    </source>
</reference>
<organism evidence="2 3">
    <name type="scientific">Musa troglodytarum</name>
    <name type="common">fe'i banana</name>
    <dbReference type="NCBI Taxonomy" id="320322"/>
    <lineage>
        <taxon>Eukaryota</taxon>
        <taxon>Viridiplantae</taxon>
        <taxon>Streptophyta</taxon>
        <taxon>Embryophyta</taxon>
        <taxon>Tracheophyta</taxon>
        <taxon>Spermatophyta</taxon>
        <taxon>Magnoliopsida</taxon>
        <taxon>Liliopsida</taxon>
        <taxon>Zingiberales</taxon>
        <taxon>Musaceae</taxon>
        <taxon>Musa</taxon>
    </lineage>
</organism>
<keyword evidence="1" id="KW-0812">Transmembrane</keyword>
<name>A0A9E7JSB5_9LILI</name>
<protein>
    <submittedName>
        <fullName evidence="2">Uncharacterized protein</fullName>
    </submittedName>
</protein>